<proteinExistence type="predicted"/>
<evidence type="ECO:0000313" key="2">
    <source>
        <dbReference type="Proteomes" id="UP000595814"/>
    </source>
</evidence>
<keyword evidence="2" id="KW-1185">Reference proteome</keyword>
<dbReference type="Proteomes" id="UP000595814">
    <property type="component" value="Chromosome"/>
</dbReference>
<name>A0AC61MQ78_9FIRM</name>
<gene>
    <name evidence="1" type="ORF">JFY71_10820</name>
</gene>
<sequence length="311" mass="35783">MIKIVFLGTPDFAVESLRKLNEDKNISVDLVISQKDKKRSRGKFTPTPVKQYAIENNLECITPENINSDEVYETLKELNPDLLVVVAYGQIIGDRLLTRFKDRIINLHSSVLPKYRGAAPINWAIIEGEKETGTTIMLVEKELDSGDILKIENTPIDENENAEQLHDRLKIIGAKSLVEVVNNFDYYYNNRVKQNEKIAVYRGMLKKSMGKINWADNIKDLYNKFRGMYPWPGFYFNYDNKIVKIHEMNIIKENHDNEFGKVVKVADEGIKIAVNGGYVVLNKIQFPNKKAMYVKDFLKGNEFKTNIILEG</sequence>
<accession>A0AC61MQ78</accession>
<reference evidence="1 2" key="1">
    <citation type="journal article" date="2022" name="Int. J. Syst. Evol. Microbiol.">
        <title>Miniphocaeibacter halophilus sp. nov., an ammonium-tolerant acetate-producing bacterium isolated from a biogas system.</title>
        <authorList>
            <person name="Schnurer A."/>
            <person name="Singh A."/>
            <person name="Bi S."/>
            <person name="Qiao W."/>
            <person name="Westerholm M."/>
        </authorList>
    </citation>
    <scope>NUCLEOTIDE SEQUENCE [LARGE SCALE GENOMIC DNA]</scope>
    <source>
        <strain evidence="1 2">AMB_01</strain>
    </source>
</reference>
<evidence type="ECO:0000313" key="1">
    <source>
        <dbReference type="EMBL" id="QQK07761.1"/>
    </source>
</evidence>
<protein>
    <submittedName>
        <fullName evidence="1">Methionyl-tRNA formyltransferase</fullName>
        <ecNumber evidence="1">2.1.2.9</ecNumber>
    </submittedName>
</protein>
<dbReference type="EC" id="2.1.2.9" evidence="1"/>
<keyword evidence="1" id="KW-0808">Transferase</keyword>
<dbReference type="EMBL" id="CP066744">
    <property type="protein sequence ID" value="QQK07761.1"/>
    <property type="molecule type" value="Genomic_DNA"/>
</dbReference>
<organism evidence="1 2">
    <name type="scientific">Miniphocaeibacter halophilus</name>
    <dbReference type="NCBI Taxonomy" id="2931922"/>
    <lineage>
        <taxon>Bacteria</taxon>
        <taxon>Bacillati</taxon>
        <taxon>Bacillota</taxon>
        <taxon>Tissierellia</taxon>
        <taxon>Tissierellales</taxon>
        <taxon>Peptoniphilaceae</taxon>
        <taxon>Miniphocaeibacter</taxon>
    </lineage>
</organism>